<reference evidence="9" key="1">
    <citation type="submission" date="2020-10" db="EMBL/GenBank/DDBJ databases">
        <authorList>
            <person name="Kikuchi T."/>
        </authorList>
    </citation>
    <scope>NUCLEOTIDE SEQUENCE</scope>
    <source>
        <strain evidence="9">NKZ352</strain>
    </source>
</reference>
<evidence type="ECO:0000256" key="2">
    <source>
        <dbReference type="ARBA" id="ARBA00009731"/>
    </source>
</evidence>
<keyword evidence="10" id="KW-1185">Reference proteome</keyword>
<keyword evidence="4 8" id="KW-0812">Transmembrane</keyword>
<sequence length="234" mass="26523">MFFVFFTVVAFILWGILLATGYLTYLVRHSNHRNKHLPKKKQISVMAVMGSGGHTMEMLDLIKELGVEYTPRDYILAETDQLSEQKVLEFEKLRDLGSFTIQKIPRSREVGQSYLSSVSTTTVAFWFALKQVWDSNPDLVLLNGPGTCVPIAIAAALLDMIRIRDTVLIYEESICRVKQLSLSAAILYYSGLVDEVVVQWPELKSKYPRTTLIQDLPDVVEMVISDSELDSKNK</sequence>
<protein>
    <recommendedName>
        <fullName evidence="3">UDP-N-acetylglucosamine transferase subunit ALG14</fullName>
    </recommendedName>
</protein>
<dbReference type="Pfam" id="PF08660">
    <property type="entry name" value="Alg14"/>
    <property type="match status" value="1"/>
</dbReference>
<dbReference type="GO" id="GO:0006488">
    <property type="term" value="P:dolichol-linked oligosaccharide biosynthetic process"/>
    <property type="evidence" value="ECO:0007669"/>
    <property type="project" value="InterPro"/>
</dbReference>
<evidence type="ECO:0000313" key="10">
    <source>
        <dbReference type="Proteomes" id="UP000835052"/>
    </source>
</evidence>
<dbReference type="Proteomes" id="UP000835052">
    <property type="component" value="Unassembled WGS sequence"/>
</dbReference>
<keyword evidence="7 8" id="KW-0472">Membrane</keyword>
<feature type="transmembrane region" description="Helical" evidence="8">
    <location>
        <begin position="113"/>
        <end position="133"/>
    </location>
</feature>
<dbReference type="AlphaFoldDB" id="A0A8S1HIY0"/>
<dbReference type="OrthoDB" id="17098at2759"/>
<dbReference type="InterPro" id="IPR013969">
    <property type="entry name" value="Oligosacch_biosynth_Alg14"/>
</dbReference>
<name>A0A8S1HIY0_9PELO</name>
<accession>A0A8S1HIY0</accession>
<dbReference type="EMBL" id="CAJGYM010000052">
    <property type="protein sequence ID" value="CAD6195235.1"/>
    <property type="molecule type" value="Genomic_DNA"/>
</dbReference>
<proteinExistence type="inferred from homology"/>
<keyword evidence="6 8" id="KW-1133">Transmembrane helix</keyword>
<keyword evidence="5" id="KW-0256">Endoplasmic reticulum</keyword>
<evidence type="ECO:0000256" key="7">
    <source>
        <dbReference type="ARBA" id="ARBA00023136"/>
    </source>
</evidence>
<evidence type="ECO:0000256" key="3">
    <source>
        <dbReference type="ARBA" id="ARBA00017467"/>
    </source>
</evidence>
<comment type="subcellular location">
    <subcellularLocation>
        <location evidence="1">Endoplasmic reticulum membrane</location>
        <topology evidence="1">Single-pass membrane protein</topology>
    </subcellularLocation>
</comment>
<dbReference type="GO" id="GO:0004577">
    <property type="term" value="F:N-acetylglucosaminyldiphosphodolichol N-acetylglucosaminyltransferase activity"/>
    <property type="evidence" value="ECO:0007669"/>
    <property type="project" value="TreeGrafter"/>
</dbReference>
<dbReference type="PANTHER" id="PTHR12154:SF4">
    <property type="entry name" value="UDP-N-ACETYLGLUCOSAMINE TRANSFERASE SUBUNIT ALG14 HOMOLOG"/>
    <property type="match status" value="1"/>
</dbReference>
<feature type="transmembrane region" description="Helical" evidence="8">
    <location>
        <begin position="139"/>
        <end position="158"/>
    </location>
</feature>
<dbReference type="PANTHER" id="PTHR12154">
    <property type="entry name" value="GLYCOSYL TRANSFERASE-RELATED"/>
    <property type="match status" value="1"/>
</dbReference>
<comment type="caution">
    <text evidence="9">The sequence shown here is derived from an EMBL/GenBank/DDBJ whole genome shotgun (WGS) entry which is preliminary data.</text>
</comment>
<feature type="transmembrane region" description="Helical" evidence="8">
    <location>
        <begin position="6"/>
        <end position="27"/>
    </location>
</feature>
<comment type="similarity">
    <text evidence="2">Belongs to the ALG14 family.</text>
</comment>
<organism evidence="9 10">
    <name type="scientific">Caenorhabditis auriculariae</name>
    <dbReference type="NCBI Taxonomy" id="2777116"/>
    <lineage>
        <taxon>Eukaryota</taxon>
        <taxon>Metazoa</taxon>
        <taxon>Ecdysozoa</taxon>
        <taxon>Nematoda</taxon>
        <taxon>Chromadorea</taxon>
        <taxon>Rhabditida</taxon>
        <taxon>Rhabditina</taxon>
        <taxon>Rhabditomorpha</taxon>
        <taxon>Rhabditoidea</taxon>
        <taxon>Rhabditidae</taxon>
        <taxon>Peloderinae</taxon>
        <taxon>Caenorhabditis</taxon>
    </lineage>
</organism>
<evidence type="ECO:0000256" key="1">
    <source>
        <dbReference type="ARBA" id="ARBA00004389"/>
    </source>
</evidence>
<evidence type="ECO:0000313" key="9">
    <source>
        <dbReference type="EMBL" id="CAD6195235.1"/>
    </source>
</evidence>
<evidence type="ECO:0000256" key="5">
    <source>
        <dbReference type="ARBA" id="ARBA00022824"/>
    </source>
</evidence>
<dbReference type="Gene3D" id="3.40.50.2000">
    <property type="entry name" value="Glycogen Phosphorylase B"/>
    <property type="match status" value="1"/>
</dbReference>
<evidence type="ECO:0000256" key="6">
    <source>
        <dbReference type="ARBA" id="ARBA00022989"/>
    </source>
</evidence>
<evidence type="ECO:0000256" key="8">
    <source>
        <dbReference type="SAM" id="Phobius"/>
    </source>
</evidence>
<gene>
    <name evidence="9" type="ORF">CAUJ_LOCUS11154</name>
</gene>
<evidence type="ECO:0000256" key="4">
    <source>
        <dbReference type="ARBA" id="ARBA00022692"/>
    </source>
</evidence>
<dbReference type="GO" id="GO:0043541">
    <property type="term" value="C:UDP-N-acetylglucosamine transferase complex"/>
    <property type="evidence" value="ECO:0007669"/>
    <property type="project" value="TreeGrafter"/>
</dbReference>